<name>A0A5C6DQV1_9BACT</name>
<dbReference type="EMBL" id="SJPV01000004">
    <property type="protein sequence ID" value="TWU38564.1"/>
    <property type="molecule type" value="Genomic_DNA"/>
</dbReference>
<proteinExistence type="predicted"/>
<keyword evidence="2" id="KW-1185">Reference proteome</keyword>
<dbReference type="Proteomes" id="UP000319143">
    <property type="component" value="Unassembled WGS sequence"/>
</dbReference>
<evidence type="ECO:0000313" key="1">
    <source>
        <dbReference type="EMBL" id="TWU38564.1"/>
    </source>
</evidence>
<protein>
    <submittedName>
        <fullName evidence="1">Uncharacterized protein</fullName>
    </submittedName>
</protein>
<gene>
    <name evidence="1" type="ORF">Poly41_30410</name>
</gene>
<accession>A0A5C6DQV1</accession>
<dbReference type="AlphaFoldDB" id="A0A5C6DQV1"/>
<comment type="caution">
    <text evidence="1">The sequence shown here is derived from an EMBL/GenBank/DDBJ whole genome shotgun (WGS) entry which is preliminary data.</text>
</comment>
<sequence>MIRHASGHLQVILGDSIQEPGAFAVEGKVDPIAEIEQTHHRSGTRQELRKADRPKVLTISATEQSGHWSFASP</sequence>
<organism evidence="1 2">
    <name type="scientific">Novipirellula artificiosorum</name>
    <dbReference type="NCBI Taxonomy" id="2528016"/>
    <lineage>
        <taxon>Bacteria</taxon>
        <taxon>Pseudomonadati</taxon>
        <taxon>Planctomycetota</taxon>
        <taxon>Planctomycetia</taxon>
        <taxon>Pirellulales</taxon>
        <taxon>Pirellulaceae</taxon>
        <taxon>Novipirellula</taxon>
    </lineage>
</organism>
<evidence type="ECO:0000313" key="2">
    <source>
        <dbReference type="Proteomes" id="UP000319143"/>
    </source>
</evidence>
<reference evidence="1 2" key="1">
    <citation type="submission" date="2019-02" db="EMBL/GenBank/DDBJ databases">
        <title>Deep-cultivation of Planctomycetes and their phenomic and genomic characterization uncovers novel biology.</title>
        <authorList>
            <person name="Wiegand S."/>
            <person name="Jogler M."/>
            <person name="Boedeker C."/>
            <person name="Pinto D."/>
            <person name="Vollmers J."/>
            <person name="Rivas-Marin E."/>
            <person name="Kohn T."/>
            <person name="Peeters S.H."/>
            <person name="Heuer A."/>
            <person name="Rast P."/>
            <person name="Oberbeckmann S."/>
            <person name="Bunk B."/>
            <person name="Jeske O."/>
            <person name="Meyerdierks A."/>
            <person name="Storesund J.E."/>
            <person name="Kallscheuer N."/>
            <person name="Luecker S."/>
            <person name="Lage O.M."/>
            <person name="Pohl T."/>
            <person name="Merkel B.J."/>
            <person name="Hornburger P."/>
            <person name="Mueller R.-W."/>
            <person name="Bruemmer F."/>
            <person name="Labrenz M."/>
            <person name="Spormann A.M."/>
            <person name="Op Den Camp H."/>
            <person name="Overmann J."/>
            <person name="Amann R."/>
            <person name="Jetten M.S.M."/>
            <person name="Mascher T."/>
            <person name="Medema M.H."/>
            <person name="Devos D.P."/>
            <person name="Kaster A.-K."/>
            <person name="Ovreas L."/>
            <person name="Rohde M."/>
            <person name="Galperin M.Y."/>
            <person name="Jogler C."/>
        </authorList>
    </citation>
    <scope>NUCLEOTIDE SEQUENCE [LARGE SCALE GENOMIC DNA]</scope>
    <source>
        <strain evidence="1 2">Poly41</strain>
    </source>
</reference>